<dbReference type="RefSeq" id="WP_425486140.1">
    <property type="nucleotide sequence ID" value="NZ_CADIJO010000007.1"/>
</dbReference>
<dbReference type="EMBL" id="CADIJO010000007">
    <property type="protein sequence ID" value="CAB3698579.1"/>
    <property type="molecule type" value="Genomic_DNA"/>
</dbReference>
<keyword evidence="2" id="KW-0813">Transport</keyword>
<proteinExistence type="inferred from homology"/>
<dbReference type="AlphaFoldDB" id="A0A6S6ZVE7"/>
<comment type="similarity">
    <text evidence="1">Belongs to the bacterial solute-binding protein 5 family.</text>
</comment>
<accession>A0A6S6ZVE7</accession>
<evidence type="ECO:0000256" key="1">
    <source>
        <dbReference type="ARBA" id="ARBA00005695"/>
    </source>
</evidence>
<dbReference type="GO" id="GO:1904680">
    <property type="term" value="F:peptide transmembrane transporter activity"/>
    <property type="evidence" value="ECO:0007669"/>
    <property type="project" value="TreeGrafter"/>
</dbReference>
<sequence>MTVSSFSMHGARRGLPALALAATLTLSLALAALLPAPAAARPLLTIGHSSEPSSMDPLFSRTGNNQAAAENIFERLMSTDENMQSQPSLALSWRVVAPDTWEIRLRPGVRFHDGTPFTADDVVFSLARAPKVPNSPAPFSGAVRSIADVQVIDPLTLRIRTKEPTPDFMEQIGQVYIVSRHAAEGKRSEDFNSGVAAIGTGPYKFKRWQPGDSLELERNDHYWGRRPDFDRVVIRYIANDAARISALLSGSVDLIDSVPPTDARNIKGKPGYTLYSSPSARLIYLALDSARDISPFITDAQGKPLSVNPLKDVRVRQAISRMFMRGPITERLLSGAGVPAGQMVPEGLGGYSPNLPAPAYDLDGARALLAQAGYPHGFGLTLHSSNDRFAGDSDLAQALAQMMARAGLRINGVVTQPYNVYAGASGKQQYSAFIFSYGNSTGDSAGGLTNVMATYDKAAGTGAFNRARYSNPELDRLLAQAAVEFDPDARNALLRQAAEAGFNDVGIVPLYFPVAFWAARDGTVLRANKLERTSMLYIQEAK</sequence>
<organism evidence="5 6">
    <name type="scientific">Achromobacter deleyi</name>
    <dbReference type="NCBI Taxonomy" id="1353891"/>
    <lineage>
        <taxon>Bacteria</taxon>
        <taxon>Pseudomonadati</taxon>
        <taxon>Pseudomonadota</taxon>
        <taxon>Betaproteobacteria</taxon>
        <taxon>Burkholderiales</taxon>
        <taxon>Alcaligenaceae</taxon>
        <taxon>Achromobacter</taxon>
    </lineage>
</organism>
<gene>
    <name evidence="5" type="primary">gsiB_5</name>
    <name evidence="5" type="ORF">LMG3458_02526</name>
</gene>
<dbReference type="SUPFAM" id="SSF53850">
    <property type="entry name" value="Periplasmic binding protein-like II"/>
    <property type="match status" value="1"/>
</dbReference>
<name>A0A6S6ZVE7_9BURK</name>
<dbReference type="GO" id="GO:0030288">
    <property type="term" value="C:outer membrane-bounded periplasmic space"/>
    <property type="evidence" value="ECO:0007669"/>
    <property type="project" value="UniProtKB-ARBA"/>
</dbReference>
<dbReference type="InterPro" id="IPR000914">
    <property type="entry name" value="SBP_5_dom"/>
</dbReference>
<dbReference type="GO" id="GO:0043190">
    <property type="term" value="C:ATP-binding cassette (ABC) transporter complex"/>
    <property type="evidence" value="ECO:0007669"/>
    <property type="project" value="InterPro"/>
</dbReference>
<evidence type="ECO:0000313" key="6">
    <source>
        <dbReference type="Proteomes" id="UP000494111"/>
    </source>
</evidence>
<protein>
    <submittedName>
        <fullName evidence="5">Glutathione-binding protein GsiB</fullName>
    </submittedName>
</protein>
<dbReference type="PANTHER" id="PTHR30290:SF9">
    <property type="entry name" value="OLIGOPEPTIDE-BINDING PROTEIN APPA"/>
    <property type="match status" value="1"/>
</dbReference>
<dbReference type="Gene3D" id="3.10.105.10">
    <property type="entry name" value="Dipeptide-binding Protein, Domain 3"/>
    <property type="match status" value="1"/>
</dbReference>
<dbReference type="InterPro" id="IPR039424">
    <property type="entry name" value="SBP_5"/>
</dbReference>
<feature type="domain" description="Solute-binding protein family 5" evidence="4">
    <location>
        <begin position="86"/>
        <end position="453"/>
    </location>
</feature>
<evidence type="ECO:0000313" key="5">
    <source>
        <dbReference type="EMBL" id="CAB3698579.1"/>
    </source>
</evidence>
<dbReference type="PANTHER" id="PTHR30290">
    <property type="entry name" value="PERIPLASMIC BINDING COMPONENT OF ABC TRANSPORTER"/>
    <property type="match status" value="1"/>
</dbReference>
<evidence type="ECO:0000256" key="2">
    <source>
        <dbReference type="ARBA" id="ARBA00022448"/>
    </source>
</evidence>
<dbReference type="Proteomes" id="UP000494111">
    <property type="component" value="Unassembled WGS sequence"/>
</dbReference>
<dbReference type="InterPro" id="IPR030678">
    <property type="entry name" value="Peptide/Ni-bd"/>
</dbReference>
<evidence type="ECO:0000256" key="3">
    <source>
        <dbReference type="ARBA" id="ARBA00022729"/>
    </source>
</evidence>
<dbReference type="PIRSF" id="PIRSF002741">
    <property type="entry name" value="MppA"/>
    <property type="match status" value="1"/>
</dbReference>
<keyword evidence="3" id="KW-0732">Signal</keyword>
<dbReference type="Pfam" id="PF00496">
    <property type="entry name" value="SBP_bac_5"/>
    <property type="match status" value="1"/>
</dbReference>
<dbReference type="CDD" id="cd08498">
    <property type="entry name" value="PBP2_NikA_DppA_OppA_like_2"/>
    <property type="match status" value="1"/>
</dbReference>
<reference evidence="5 6" key="1">
    <citation type="submission" date="2020-04" db="EMBL/GenBank/DDBJ databases">
        <authorList>
            <person name="De Canck E."/>
        </authorList>
    </citation>
    <scope>NUCLEOTIDE SEQUENCE [LARGE SCALE GENOMIC DNA]</scope>
    <source>
        <strain evidence="5 6">LMG 3458</strain>
    </source>
</reference>
<dbReference type="GO" id="GO:0015833">
    <property type="term" value="P:peptide transport"/>
    <property type="evidence" value="ECO:0007669"/>
    <property type="project" value="TreeGrafter"/>
</dbReference>
<dbReference type="Gene3D" id="3.40.190.10">
    <property type="entry name" value="Periplasmic binding protein-like II"/>
    <property type="match status" value="1"/>
</dbReference>
<dbReference type="Gene3D" id="3.90.76.10">
    <property type="entry name" value="Dipeptide-binding Protein, Domain 1"/>
    <property type="match status" value="1"/>
</dbReference>
<evidence type="ECO:0000259" key="4">
    <source>
        <dbReference type="Pfam" id="PF00496"/>
    </source>
</evidence>